<keyword evidence="1" id="KW-0472">Membrane</keyword>
<reference evidence="3" key="1">
    <citation type="submission" date="2018-11" db="EMBL/GenBank/DDBJ databases">
        <title>Proposal to divide the Flavobacteriaceae and reorganize its genera based on Amino Acid Identity values calculated from whole genome sequences.</title>
        <authorList>
            <person name="Nicholson A.C."/>
            <person name="Gulvik C.A."/>
            <person name="Whitney A.M."/>
            <person name="Sheth M."/>
            <person name="Batra D."/>
            <person name="Pryor J."/>
            <person name="Bernardet J.-F."/>
            <person name="Hugo C."/>
            <person name="Kampfer P."/>
            <person name="Newman J.D."/>
            <person name="McQuiston J.R."/>
        </authorList>
    </citation>
    <scope>NUCLEOTIDE SEQUENCE [LARGE SCALE GENOMIC DNA]</scope>
    <source>
        <strain evidence="3">H6466</strain>
    </source>
</reference>
<protein>
    <submittedName>
        <fullName evidence="2">Uncharacterized protein</fullName>
    </submittedName>
</protein>
<dbReference type="AlphaFoldDB" id="A0A3G8ZDT8"/>
<dbReference type="KEGG" id="eva:EIB75_09885"/>
<dbReference type="EMBL" id="CP034160">
    <property type="protein sequence ID" value="AZI55539.1"/>
    <property type="molecule type" value="Genomic_DNA"/>
</dbReference>
<gene>
    <name evidence="2" type="ORF">EIB75_09885</name>
</gene>
<accession>A0A3G8ZDT8</accession>
<sequence>MYTATLNPQAVQFKGSFNQPRNSHYLLQNLITDMEFLKDFEKRPLEILKSFGVDTSEVKIPDNFKLPPQDILKERLKYYYDNEEFVSPAQHASAAGFWFVLFLVPVFAY</sequence>
<proteinExistence type="predicted"/>
<keyword evidence="1" id="KW-1133">Transmembrane helix</keyword>
<dbReference type="Proteomes" id="UP000272316">
    <property type="component" value="Chromosome"/>
</dbReference>
<evidence type="ECO:0000313" key="3">
    <source>
        <dbReference type="Proteomes" id="UP000272316"/>
    </source>
</evidence>
<name>A0A3G8ZDT8_9FLAO</name>
<dbReference type="RefSeq" id="WP_124986556.1">
    <property type="nucleotide sequence ID" value="NZ_CP034160.1"/>
</dbReference>
<feature type="transmembrane region" description="Helical" evidence="1">
    <location>
        <begin position="89"/>
        <end position="108"/>
    </location>
</feature>
<evidence type="ECO:0000313" key="2">
    <source>
        <dbReference type="EMBL" id="AZI55539.1"/>
    </source>
</evidence>
<evidence type="ECO:0000256" key="1">
    <source>
        <dbReference type="SAM" id="Phobius"/>
    </source>
</evidence>
<organism evidence="2 3">
    <name type="scientific">Epilithonimonas vandammei</name>
    <dbReference type="NCBI Taxonomy" id="2487072"/>
    <lineage>
        <taxon>Bacteria</taxon>
        <taxon>Pseudomonadati</taxon>
        <taxon>Bacteroidota</taxon>
        <taxon>Flavobacteriia</taxon>
        <taxon>Flavobacteriales</taxon>
        <taxon>Weeksellaceae</taxon>
        <taxon>Chryseobacterium group</taxon>
        <taxon>Epilithonimonas</taxon>
    </lineage>
</organism>
<keyword evidence="1" id="KW-0812">Transmembrane</keyword>